<dbReference type="SUPFAM" id="SSF56317">
    <property type="entry name" value="Carbon-nitrogen hydrolase"/>
    <property type="match status" value="1"/>
</dbReference>
<reference evidence="3" key="1">
    <citation type="journal article" date="2023" name="Insect Mol. Biol.">
        <title>Genome sequencing provides insights into the evolution of gene families encoding plant cell wall-degrading enzymes in longhorned beetles.</title>
        <authorList>
            <person name="Shin N.R."/>
            <person name="Okamura Y."/>
            <person name="Kirsch R."/>
            <person name="Pauchet Y."/>
        </authorList>
    </citation>
    <scope>NUCLEOTIDE SEQUENCE</scope>
    <source>
        <strain evidence="3">MMC_N1</strain>
    </source>
</reference>
<organism evidence="3 4">
    <name type="scientific">Molorchus minor</name>
    <dbReference type="NCBI Taxonomy" id="1323400"/>
    <lineage>
        <taxon>Eukaryota</taxon>
        <taxon>Metazoa</taxon>
        <taxon>Ecdysozoa</taxon>
        <taxon>Arthropoda</taxon>
        <taxon>Hexapoda</taxon>
        <taxon>Insecta</taxon>
        <taxon>Pterygota</taxon>
        <taxon>Neoptera</taxon>
        <taxon>Endopterygota</taxon>
        <taxon>Coleoptera</taxon>
        <taxon>Polyphaga</taxon>
        <taxon>Cucujiformia</taxon>
        <taxon>Chrysomeloidea</taxon>
        <taxon>Cerambycidae</taxon>
        <taxon>Lamiinae</taxon>
        <taxon>Monochamini</taxon>
        <taxon>Molorchus</taxon>
    </lineage>
</organism>
<evidence type="ECO:0000313" key="3">
    <source>
        <dbReference type="EMBL" id="KAJ8983188.1"/>
    </source>
</evidence>
<accession>A0ABQ9JYL8</accession>
<dbReference type="Pfam" id="PF00795">
    <property type="entry name" value="CN_hydrolase"/>
    <property type="match status" value="1"/>
</dbReference>
<comment type="caution">
    <text evidence="3">The sequence shown here is derived from an EMBL/GenBank/DDBJ whole genome shotgun (WGS) entry which is preliminary data.</text>
</comment>
<evidence type="ECO:0000259" key="2">
    <source>
        <dbReference type="PROSITE" id="PS50263"/>
    </source>
</evidence>
<dbReference type="PANTHER" id="PTHR43674">
    <property type="entry name" value="NITRILASE C965.09-RELATED"/>
    <property type="match status" value="1"/>
</dbReference>
<feature type="domain" description="CN hydrolase" evidence="2">
    <location>
        <begin position="47"/>
        <end position="258"/>
    </location>
</feature>
<protein>
    <recommendedName>
        <fullName evidence="2">CN hydrolase domain-containing protein</fullName>
    </recommendedName>
</protein>
<dbReference type="InterPro" id="IPR050345">
    <property type="entry name" value="Aliph_Amidase/BUP"/>
</dbReference>
<dbReference type="Proteomes" id="UP001162164">
    <property type="component" value="Unassembled WGS sequence"/>
</dbReference>
<gene>
    <name evidence="3" type="ORF">NQ317_005831</name>
</gene>
<sequence length="258" mass="29680">NNVKHLSFFSEIRLSERCKLLSQRCKIEVISCGVHSKDEESRNQRLIRIGLFQQKVPLALTNPCHKVKLAMYSLATDGVKVAARGGVKIFCLQQAWNMPYAFCSGERTPWYEYAEDAEKGPTTKIIKVLAAQYNMVIISPILERDEICKETIWNTAVVIDNHGNYLGKYRRNHIPKVENINEPTYYCEGNTGHPVFEGLSRTKDGLLIAEVDLNLCRQIRDQYGLQMSERLDMYSDLIPTHFQNENFTSKPEMKNIFL</sequence>
<dbReference type="InterPro" id="IPR036526">
    <property type="entry name" value="C-N_Hydrolase_sf"/>
</dbReference>
<keyword evidence="1" id="KW-0378">Hydrolase</keyword>
<evidence type="ECO:0000256" key="1">
    <source>
        <dbReference type="ARBA" id="ARBA00022801"/>
    </source>
</evidence>
<proteinExistence type="predicted"/>
<dbReference type="PROSITE" id="PS50263">
    <property type="entry name" value="CN_HYDROLASE"/>
    <property type="match status" value="1"/>
</dbReference>
<keyword evidence="4" id="KW-1185">Reference proteome</keyword>
<dbReference type="Gene3D" id="3.60.110.10">
    <property type="entry name" value="Carbon-nitrogen hydrolase"/>
    <property type="match status" value="2"/>
</dbReference>
<feature type="non-terminal residue" evidence="3">
    <location>
        <position position="1"/>
    </location>
</feature>
<dbReference type="PANTHER" id="PTHR43674:SF2">
    <property type="entry name" value="BETA-UREIDOPROPIONASE"/>
    <property type="match status" value="1"/>
</dbReference>
<dbReference type="EMBL" id="JAPWTJ010000090">
    <property type="protein sequence ID" value="KAJ8983188.1"/>
    <property type="molecule type" value="Genomic_DNA"/>
</dbReference>
<dbReference type="InterPro" id="IPR003010">
    <property type="entry name" value="C-N_Hydrolase"/>
</dbReference>
<name>A0ABQ9JYL8_9CUCU</name>
<evidence type="ECO:0000313" key="4">
    <source>
        <dbReference type="Proteomes" id="UP001162164"/>
    </source>
</evidence>